<reference evidence="4 5" key="1">
    <citation type="submission" date="2020-07" db="EMBL/GenBank/DDBJ databases">
        <authorList>
            <person name="Feng X."/>
        </authorList>
    </citation>
    <scope>NUCLEOTIDE SEQUENCE [LARGE SCALE GENOMIC DNA]</scope>
    <source>
        <strain evidence="4 5">JCM14086</strain>
    </source>
</reference>
<comment type="caution">
    <text evidence="4">The sequence shown here is derived from an EMBL/GenBank/DDBJ whole genome shotgun (WGS) entry which is preliminary data.</text>
</comment>
<keyword evidence="5" id="KW-1185">Reference proteome</keyword>
<feature type="chain" id="PRO_5031518291" description="SGNH hydrolase-type esterase domain-containing protein" evidence="2">
    <location>
        <begin position="27"/>
        <end position="304"/>
    </location>
</feature>
<dbReference type="Gene3D" id="3.40.50.1110">
    <property type="entry name" value="SGNH hydrolase"/>
    <property type="match status" value="1"/>
</dbReference>
<dbReference type="RefSeq" id="WP_185693815.1">
    <property type="nucleotide sequence ID" value="NZ_JACHVA010000123.1"/>
</dbReference>
<dbReference type="EMBL" id="JACHVA010000123">
    <property type="protein sequence ID" value="MBC2603178.1"/>
    <property type="molecule type" value="Genomic_DNA"/>
</dbReference>
<accession>A0A7X1B264</accession>
<dbReference type="InterPro" id="IPR051532">
    <property type="entry name" value="Ester_Hydrolysis_Enzymes"/>
</dbReference>
<dbReference type="PANTHER" id="PTHR30383">
    <property type="entry name" value="THIOESTERASE 1/PROTEASE 1/LYSOPHOSPHOLIPASE L1"/>
    <property type="match status" value="1"/>
</dbReference>
<gene>
    <name evidence="4" type="ORF">H5P30_15455</name>
</gene>
<evidence type="ECO:0000313" key="4">
    <source>
        <dbReference type="EMBL" id="MBC2603178.1"/>
    </source>
</evidence>
<dbReference type="SUPFAM" id="SSF52266">
    <property type="entry name" value="SGNH hydrolase"/>
    <property type="match status" value="1"/>
</dbReference>
<feature type="region of interest" description="Disordered" evidence="1">
    <location>
        <begin position="36"/>
        <end position="77"/>
    </location>
</feature>
<dbReference type="Pfam" id="PF13472">
    <property type="entry name" value="Lipase_GDSL_2"/>
    <property type="match status" value="1"/>
</dbReference>
<evidence type="ECO:0000256" key="1">
    <source>
        <dbReference type="SAM" id="MobiDB-lite"/>
    </source>
</evidence>
<keyword evidence="2" id="KW-0732">Signal</keyword>
<dbReference type="AlphaFoldDB" id="A0A7X1B264"/>
<dbReference type="Proteomes" id="UP000525652">
    <property type="component" value="Unassembled WGS sequence"/>
</dbReference>
<dbReference type="InterPro" id="IPR036514">
    <property type="entry name" value="SGNH_hydro_sf"/>
</dbReference>
<evidence type="ECO:0000256" key="2">
    <source>
        <dbReference type="SAM" id="SignalP"/>
    </source>
</evidence>
<evidence type="ECO:0000313" key="5">
    <source>
        <dbReference type="Proteomes" id="UP000525652"/>
    </source>
</evidence>
<evidence type="ECO:0000259" key="3">
    <source>
        <dbReference type="Pfam" id="PF13472"/>
    </source>
</evidence>
<sequence length="304" mass="33433">MKKTVTRLSFSPAILALLLMTAPIFGKIASPTTDGITDGSSTVGRNEPIDSVQPQRAGTRTEASNYSTPSDPEKPLRIMPLGDSITVGYTNADWSGGAWESGYRSGLYTLLTQAGYSFKFVGSSQEPESLRNPRNTDPAYPPTLDLETLNQAEHNGYGGKNVSYLRKNILTWLAADDPDLILLKIGTNGQDQNGLDKLVDTITTASPDSHLIIAQIMPKIRYQPGIVDYNRYIRDTLVPKYQTLGRKVTQVDLYAPFLTDTDDLRSIDPTLFSNGINHPTNDGYQKMAEVWFEGIEALGNQPQN</sequence>
<protein>
    <recommendedName>
        <fullName evidence="3">SGNH hydrolase-type esterase domain-containing protein</fullName>
    </recommendedName>
</protein>
<feature type="signal peptide" evidence="2">
    <location>
        <begin position="1"/>
        <end position="26"/>
    </location>
</feature>
<feature type="compositionally biased region" description="Polar residues" evidence="1">
    <location>
        <begin position="52"/>
        <end position="70"/>
    </location>
</feature>
<proteinExistence type="predicted"/>
<feature type="domain" description="SGNH hydrolase-type esterase" evidence="3">
    <location>
        <begin position="81"/>
        <end position="285"/>
    </location>
</feature>
<dbReference type="GO" id="GO:0004622">
    <property type="term" value="F:phosphatidylcholine lysophospholipase activity"/>
    <property type="evidence" value="ECO:0007669"/>
    <property type="project" value="TreeGrafter"/>
</dbReference>
<dbReference type="InterPro" id="IPR013830">
    <property type="entry name" value="SGNH_hydro"/>
</dbReference>
<name>A0A7X1B264_9BACT</name>
<organism evidence="4 5">
    <name type="scientific">Puniceicoccus vermicola</name>
    <dbReference type="NCBI Taxonomy" id="388746"/>
    <lineage>
        <taxon>Bacteria</taxon>
        <taxon>Pseudomonadati</taxon>
        <taxon>Verrucomicrobiota</taxon>
        <taxon>Opitutia</taxon>
        <taxon>Puniceicoccales</taxon>
        <taxon>Puniceicoccaceae</taxon>
        <taxon>Puniceicoccus</taxon>
    </lineage>
</organism>
<dbReference type="PANTHER" id="PTHR30383:SF5">
    <property type="entry name" value="SGNH HYDROLASE-TYPE ESTERASE DOMAIN-CONTAINING PROTEIN"/>
    <property type="match status" value="1"/>
</dbReference>